<sequence length="171" mass="19016">MFEAAVRLLSSDDAVERELGVRILRELGRQDEAGHRPFTAEAAPLLVDRLSREDDPGVLQWVISALGFNGVKEALGGVLRFTGHADWRVRFHVAAALPGLVNPERIEPDAVDALQRLCLDEEPEIRYYALYALVEEVAGTDPERIAHSVTYLLDDPDEQICALARAHHARD</sequence>
<dbReference type="Pfam" id="PF13646">
    <property type="entry name" value="HEAT_2"/>
    <property type="match status" value="1"/>
</dbReference>
<reference evidence="1" key="2">
    <citation type="submission" date="2020-09" db="EMBL/GenBank/DDBJ databases">
        <authorList>
            <person name="Sun Q."/>
            <person name="Ohkuma M."/>
        </authorList>
    </citation>
    <scope>NUCLEOTIDE SEQUENCE</scope>
    <source>
        <strain evidence="1">JCM 19831</strain>
    </source>
</reference>
<evidence type="ECO:0000313" key="2">
    <source>
        <dbReference type="Proteomes" id="UP000642070"/>
    </source>
</evidence>
<dbReference type="AlphaFoldDB" id="A0A917X5G5"/>
<name>A0A917X5G5_9ACTN</name>
<dbReference type="SUPFAM" id="SSF48371">
    <property type="entry name" value="ARM repeat"/>
    <property type="match status" value="1"/>
</dbReference>
<organism evidence="1 2">
    <name type="scientific">Dactylosporangium sucinum</name>
    <dbReference type="NCBI Taxonomy" id="1424081"/>
    <lineage>
        <taxon>Bacteria</taxon>
        <taxon>Bacillati</taxon>
        <taxon>Actinomycetota</taxon>
        <taxon>Actinomycetes</taxon>
        <taxon>Micromonosporales</taxon>
        <taxon>Micromonosporaceae</taxon>
        <taxon>Dactylosporangium</taxon>
    </lineage>
</organism>
<dbReference type="Proteomes" id="UP000642070">
    <property type="component" value="Unassembled WGS sequence"/>
</dbReference>
<accession>A0A917X5G5</accession>
<comment type="caution">
    <text evidence="1">The sequence shown here is derived from an EMBL/GenBank/DDBJ whole genome shotgun (WGS) entry which is preliminary data.</text>
</comment>
<evidence type="ECO:0008006" key="3">
    <source>
        <dbReference type="Google" id="ProtNLM"/>
    </source>
</evidence>
<proteinExistence type="predicted"/>
<dbReference type="InterPro" id="IPR016024">
    <property type="entry name" value="ARM-type_fold"/>
</dbReference>
<evidence type="ECO:0000313" key="1">
    <source>
        <dbReference type="EMBL" id="GGM69639.1"/>
    </source>
</evidence>
<dbReference type="Gene3D" id="1.25.10.10">
    <property type="entry name" value="Leucine-rich Repeat Variant"/>
    <property type="match status" value="1"/>
</dbReference>
<dbReference type="InterPro" id="IPR011989">
    <property type="entry name" value="ARM-like"/>
</dbReference>
<dbReference type="EMBL" id="BMPI01000059">
    <property type="protein sequence ID" value="GGM69639.1"/>
    <property type="molecule type" value="Genomic_DNA"/>
</dbReference>
<protein>
    <recommendedName>
        <fullName evidence="3">HEAT repeat domain-containing protein</fullName>
    </recommendedName>
</protein>
<keyword evidence="2" id="KW-1185">Reference proteome</keyword>
<gene>
    <name evidence="1" type="ORF">GCM10007977_084190</name>
</gene>
<reference evidence="1" key="1">
    <citation type="journal article" date="2014" name="Int. J. Syst. Evol. Microbiol.">
        <title>Complete genome sequence of Corynebacterium casei LMG S-19264T (=DSM 44701T), isolated from a smear-ripened cheese.</title>
        <authorList>
            <consortium name="US DOE Joint Genome Institute (JGI-PGF)"/>
            <person name="Walter F."/>
            <person name="Albersmeier A."/>
            <person name="Kalinowski J."/>
            <person name="Ruckert C."/>
        </authorList>
    </citation>
    <scope>NUCLEOTIDE SEQUENCE</scope>
    <source>
        <strain evidence="1">JCM 19831</strain>
    </source>
</reference>